<dbReference type="RefSeq" id="WP_209896814.1">
    <property type="nucleotide sequence ID" value="NZ_JAGGMR010000001.1"/>
</dbReference>
<dbReference type="GO" id="GO:0003886">
    <property type="term" value="F:DNA (cytosine-5-)-methyltransferase activity"/>
    <property type="evidence" value="ECO:0007669"/>
    <property type="project" value="UniProtKB-EC"/>
</dbReference>
<accession>A0ABS4QSJ0</accession>
<keyword evidence="1" id="KW-0489">Methyltransferase</keyword>
<dbReference type="Proteomes" id="UP001519325">
    <property type="component" value="Unassembled WGS sequence"/>
</dbReference>
<comment type="caution">
    <text evidence="1">The sequence shown here is derived from an EMBL/GenBank/DDBJ whole genome shotgun (WGS) entry which is preliminary data.</text>
</comment>
<reference evidence="1 2" key="1">
    <citation type="submission" date="2021-03" db="EMBL/GenBank/DDBJ databases">
        <title>Sequencing the genomes of 1000 actinobacteria strains.</title>
        <authorList>
            <person name="Klenk H.-P."/>
        </authorList>
    </citation>
    <scope>NUCLEOTIDE SEQUENCE [LARGE SCALE GENOMIC DNA]</scope>
    <source>
        <strain evidence="1 2">DSM 45516</strain>
    </source>
</reference>
<keyword evidence="2" id="KW-1185">Reference proteome</keyword>
<protein>
    <submittedName>
        <fullName evidence="1">DNA (Cytosine-5)-methyltransferase 1</fullName>
        <ecNumber evidence="1">2.1.1.37</ecNumber>
    </submittedName>
</protein>
<dbReference type="InterPro" id="IPR029063">
    <property type="entry name" value="SAM-dependent_MTases_sf"/>
</dbReference>
<dbReference type="GO" id="GO:0032259">
    <property type="term" value="P:methylation"/>
    <property type="evidence" value="ECO:0007669"/>
    <property type="project" value="UniProtKB-KW"/>
</dbReference>
<evidence type="ECO:0000313" key="1">
    <source>
        <dbReference type="EMBL" id="MBP2193586.1"/>
    </source>
</evidence>
<proteinExistence type="predicted"/>
<dbReference type="EMBL" id="JAGGMR010000001">
    <property type="protein sequence ID" value="MBP2193586.1"/>
    <property type="molecule type" value="Genomic_DNA"/>
</dbReference>
<dbReference type="Gene3D" id="3.40.50.150">
    <property type="entry name" value="Vaccinia Virus protein VP39"/>
    <property type="match status" value="1"/>
</dbReference>
<name>A0ABS4QSJ0_9NOCA</name>
<gene>
    <name evidence="1" type="ORF">BJ987_006487</name>
</gene>
<keyword evidence="1" id="KW-0808">Transferase</keyword>
<sequence>MSIPIPGSPNMPFPSPASPAPLPTIGVHKPRLLDLFCKQGGAGMGYYRAGFDVVGVDVEPQPRYPFEFHQAEALAFLDDHASEFDAYHASPPCQLYTLAHRLRARTHPDLIGPVRDAFLRLAGAKPWVIENVPGAPLRNPVMLCGTMFEGLRVYRHRIFESNIVLRQPEHPRHTAPLRKMGRPPEPGEFMHVVGNFSGVSQARQAMGIDWMSRDGLREAIPPAFTRSIGKHLLDHAAFGQAVSGA</sequence>
<organism evidence="1 2">
    <name type="scientific">Nocardia goodfellowii</name>
    <dbReference type="NCBI Taxonomy" id="882446"/>
    <lineage>
        <taxon>Bacteria</taxon>
        <taxon>Bacillati</taxon>
        <taxon>Actinomycetota</taxon>
        <taxon>Actinomycetes</taxon>
        <taxon>Mycobacteriales</taxon>
        <taxon>Nocardiaceae</taxon>
        <taxon>Nocardia</taxon>
    </lineage>
</organism>
<evidence type="ECO:0000313" key="2">
    <source>
        <dbReference type="Proteomes" id="UP001519325"/>
    </source>
</evidence>
<dbReference type="EC" id="2.1.1.37" evidence="1"/>
<dbReference type="SUPFAM" id="SSF53335">
    <property type="entry name" value="S-adenosyl-L-methionine-dependent methyltransferases"/>
    <property type="match status" value="1"/>
</dbReference>